<evidence type="ECO:0000313" key="1">
    <source>
        <dbReference type="EMBL" id="GMF50096.1"/>
    </source>
</evidence>
<sequence>MANVAQAIQGTKEDVVCNNRGRCESDDIQTEVRQLRPRSLRFFRKSLVDKDTTYQLTETRRLLWRSLLPWNQIPQYPQSHDEFAVPKQITVKAVPTEKALKGFVESLEGSCAREPSLKTLSFCNHRAPSPSVPWIRKISGHRHVPRP</sequence>
<evidence type="ECO:0000313" key="2">
    <source>
        <dbReference type="Proteomes" id="UP001165121"/>
    </source>
</evidence>
<gene>
    <name evidence="1" type="ORF">Pfra01_001991100</name>
</gene>
<protein>
    <submittedName>
        <fullName evidence="1">Unnamed protein product</fullName>
    </submittedName>
</protein>
<comment type="caution">
    <text evidence="1">The sequence shown here is derived from an EMBL/GenBank/DDBJ whole genome shotgun (WGS) entry which is preliminary data.</text>
</comment>
<accession>A0A9W6Y1U1</accession>
<proteinExistence type="predicted"/>
<organism evidence="1 2">
    <name type="scientific">Phytophthora fragariaefolia</name>
    <dbReference type="NCBI Taxonomy" id="1490495"/>
    <lineage>
        <taxon>Eukaryota</taxon>
        <taxon>Sar</taxon>
        <taxon>Stramenopiles</taxon>
        <taxon>Oomycota</taxon>
        <taxon>Peronosporomycetes</taxon>
        <taxon>Peronosporales</taxon>
        <taxon>Peronosporaceae</taxon>
        <taxon>Phytophthora</taxon>
    </lineage>
</organism>
<keyword evidence="2" id="KW-1185">Reference proteome</keyword>
<reference evidence="1" key="1">
    <citation type="submission" date="2023-04" db="EMBL/GenBank/DDBJ databases">
        <title>Phytophthora fragariaefolia NBRC 109709.</title>
        <authorList>
            <person name="Ichikawa N."/>
            <person name="Sato H."/>
            <person name="Tonouchi N."/>
        </authorList>
    </citation>
    <scope>NUCLEOTIDE SEQUENCE</scope>
    <source>
        <strain evidence="1">NBRC 109709</strain>
    </source>
</reference>
<name>A0A9W6Y1U1_9STRA</name>
<dbReference type="Proteomes" id="UP001165121">
    <property type="component" value="Unassembled WGS sequence"/>
</dbReference>
<dbReference type="AlphaFoldDB" id="A0A9W6Y1U1"/>
<dbReference type="EMBL" id="BSXT01002649">
    <property type="protein sequence ID" value="GMF50096.1"/>
    <property type="molecule type" value="Genomic_DNA"/>
</dbReference>